<organism evidence="2 3">
    <name type="scientific">Nitrolancea hollandica Lb</name>
    <dbReference type="NCBI Taxonomy" id="1129897"/>
    <lineage>
        <taxon>Bacteria</taxon>
        <taxon>Pseudomonadati</taxon>
        <taxon>Thermomicrobiota</taxon>
        <taxon>Thermomicrobia</taxon>
        <taxon>Sphaerobacterales</taxon>
        <taxon>Sphaerobacterineae</taxon>
        <taxon>Sphaerobacteraceae</taxon>
        <taxon>Nitrolancea</taxon>
    </lineage>
</organism>
<evidence type="ECO:0000313" key="2">
    <source>
        <dbReference type="EMBL" id="CCF84583.1"/>
    </source>
</evidence>
<dbReference type="EMBL" id="CAGS01000290">
    <property type="protein sequence ID" value="CCF84583.1"/>
    <property type="molecule type" value="Genomic_DNA"/>
</dbReference>
<gene>
    <name evidence="2" type="ORF">NITHO_360014</name>
</gene>
<keyword evidence="1" id="KW-0812">Transmembrane</keyword>
<keyword evidence="1" id="KW-0472">Membrane</keyword>
<reference evidence="2 3" key="1">
    <citation type="journal article" date="2012" name="ISME J.">
        <title>Nitrification expanded: discovery, physiology and genomics of a nitrite-oxidizing bacterium from the phylum Chloroflexi.</title>
        <authorList>
            <person name="Sorokin D.Y."/>
            <person name="Lucker S."/>
            <person name="Vejmelkova D."/>
            <person name="Kostrikina N.A."/>
            <person name="Kleerebezem R."/>
            <person name="Rijpstra W.I."/>
            <person name="Damste J.S."/>
            <person name="Le Paslier D."/>
            <person name="Muyzer G."/>
            <person name="Wagner M."/>
            <person name="van Loosdrecht M.C."/>
            <person name="Daims H."/>
        </authorList>
    </citation>
    <scope>NUCLEOTIDE SEQUENCE [LARGE SCALE GENOMIC DNA]</scope>
    <source>
        <strain evidence="3">none</strain>
    </source>
</reference>
<feature type="transmembrane region" description="Helical" evidence="1">
    <location>
        <begin position="36"/>
        <end position="59"/>
    </location>
</feature>
<dbReference type="AlphaFoldDB" id="I4EIS1"/>
<keyword evidence="1" id="KW-1133">Transmembrane helix</keyword>
<sequence length="111" mass="12550">MRGITRLTWLLPVATVGFAVYITVVILGILVLHIPIWLLIILALPALFQTWIALIIALVDVTERPKDVLSEERKMVWMLVLALLNVFAFIPYWLMVVRPNRGPAFPSADSD</sequence>
<feature type="transmembrane region" description="Helical" evidence="1">
    <location>
        <begin position="7"/>
        <end position="30"/>
    </location>
</feature>
<comment type="caution">
    <text evidence="2">The sequence shown here is derived from an EMBL/GenBank/DDBJ whole genome shotgun (WGS) entry which is preliminary data.</text>
</comment>
<protein>
    <submittedName>
        <fullName evidence="2">Uncharacterized protein</fullName>
    </submittedName>
</protein>
<name>I4EIS1_9BACT</name>
<evidence type="ECO:0000256" key="1">
    <source>
        <dbReference type="SAM" id="Phobius"/>
    </source>
</evidence>
<dbReference type="Proteomes" id="UP000004221">
    <property type="component" value="Unassembled WGS sequence"/>
</dbReference>
<proteinExistence type="predicted"/>
<keyword evidence="3" id="KW-1185">Reference proteome</keyword>
<evidence type="ECO:0000313" key="3">
    <source>
        <dbReference type="Proteomes" id="UP000004221"/>
    </source>
</evidence>
<feature type="transmembrane region" description="Helical" evidence="1">
    <location>
        <begin position="75"/>
        <end position="94"/>
    </location>
</feature>
<accession>I4EIS1</accession>
<dbReference type="RefSeq" id="WP_008478832.1">
    <property type="nucleotide sequence ID" value="NZ_CAGS01000290.1"/>
</dbReference>